<dbReference type="EMBL" id="CP016793">
    <property type="protein sequence ID" value="ANZ43361.1"/>
    <property type="molecule type" value="Genomic_DNA"/>
</dbReference>
<dbReference type="KEGG" id="led:BBK82_37950"/>
<dbReference type="GO" id="GO:0000976">
    <property type="term" value="F:transcription cis-regulatory region binding"/>
    <property type="evidence" value="ECO:0007669"/>
    <property type="project" value="TreeGrafter"/>
</dbReference>
<dbReference type="PANTHER" id="PTHR30146:SF153">
    <property type="entry name" value="LACTOSE OPERON REPRESSOR"/>
    <property type="match status" value="1"/>
</dbReference>
<sequence length="323" mass="34780">MINGHRDVSARTRKLVEEIVVREGYVRPGSIVAKGVVRRGTMVELIINEVDNAWAAEILGGVERVLREHGAQVVLTAVHSTREPDDDWLDLMVRRGSRGVILVYSDLTSSQRAALSSRSVPFVVVDPVGSPVSDVHTVTATNWHGGLAATQHLLSLGHRRIGVIGGPENSPCSNARIAGYRSALRLAGVATDSALVRHGDFGYEQGRLQTDALLDLPVPPTAIFAANDLQALGAYEALRDRRLHIPEDISVVGFDDVPFAAWTSPPLTTVKQPLRRMGVLAAQTLVCLMRGEQVESPRTRMATNLVVRGSTSVAKSASRAEGA</sequence>
<evidence type="ECO:0000313" key="6">
    <source>
        <dbReference type="Proteomes" id="UP000093053"/>
    </source>
</evidence>
<dbReference type="GO" id="GO:0003700">
    <property type="term" value="F:DNA-binding transcription factor activity"/>
    <property type="evidence" value="ECO:0007669"/>
    <property type="project" value="TreeGrafter"/>
</dbReference>
<dbReference type="STRING" id="1586287.BBK82_37950"/>
<name>A0A1B2I075_9PSEU</name>
<reference evidence="5 6" key="1">
    <citation type="submission" date="2016-07" db="EMBL/GenBank/DDBJ databases">
        <title>Complete genome sequence of the Lentzea guizhouensis DHS C013.</title>
        <authorList>
            <person name="Cao C."/>
        </authorList>
    </citation>
    <scope>NUCLEOTIDE SEQUENCE [LARGE SCALE GENOMIC DNA]</scope>
    <source>
        <strain evidence="5 6">DHS C013</strain>
    </source>
</reference>
<feature type="domain" description="Transcriptional regulator LacI/GalR-like sensor" evidence="4">
    <location>
        <begin position="150"/>
        <end position="311"/>
    </location>
</feature>
<keyword evidence="6" id="KW-1185">Reference proteome</keyword>
<dbReference type="Gene3D" id="3.40.50.2300">
    <property type="match status" value="2"/>
</dbReference>
<dbReference type="Proteomes" id="UP000093053">
    <property type="component" value="Chromosome"/>
</dbReference>
<dbReference type="SUPFAM" id="SSF53822">
    <property type="entry name" value="Periplasmic binding protein-like I"/>
    <property type="match status" value="1"/>
</dbReference>
<evidence type="ECO:0000256" key="3">
    <source>
        <dbReference type="ARBA" id="ARBA00023163"/>
    </source>
</evidence>
<dbReference type="InterPro" id="IPR028082">
    <property type="entry name" value="Peripla_BP_I"/>
</dbReference>
<keyword evidence="3" id="KW-0804">Transcription</keyword>
<dbReference type="Pfam" id="PF13377">
    <property type="entry name" value="Peripla_BP_3"/>
    <property type="match status" value="1"/>
</dbReference>
<dbReference type="CDD" id="cd06296">
    <property type="entry name" value="PBP1_CatR-like"/>
    <property type="match status" value="1"/>
</dbReference>
<proteinExistence type="predicted"/>
<dbReference type="InterPro" id="IPR046335">
    <property type="entry name" value="LacI/GalR-like_sensor"/>
</dbReference>
<protein>
    <recommendedName>
        <fullName evidence="4">Transcriptional regulator LacI/GalR-like sensor domain-containing protein</fullName>
    </recommendedName>
</protein>
<evidence type="ECO:0000256" key="1">
    <source>
        <dbReference type="ARBA" id="ARBA00023015"/>
    </source>
</evidence>
<keyword evidence="1" id="KW-0805">Transcription regulation</keyword>
<keyword evidence="2" id="KW-0238">DNA-binding</keyword>
<evidence type="ECO:0000256" key="2">
    <source>
        <dbReference type="ARBA" id="ARBA00023125"/>
    </source>
</evidence>
<gene>
    <name evidence="5" type="ORF">BBK82_37950</name>
</gene>
<evidence type="ECO:0000259" key="4">
    <source>
        <dbReference type="Pfam" id="PF13377"/>
    </source>
</evidence>
<dbReference type="PANTHER" id="PTHR30146">
    <property type="entry name" value="LACI-RELATED TRANSCRIPTIONAL REPRESSOR"/>
    <property type="match status" value="1"/>
</dbReference>
<organism evidence="5 6">
    <name type="scientific">Lentzea guizhouensis</name>
    <dbReference type="NCBI Taxonomy" id="1586287"/>
    <lineage>
        <taxon>Bacteria</taxon>
        <taxon>Bacillati</taxon>
        <taxon>Actinomycetota</taxon>
        <taxon>Actinomycetes</taxon>
        <taxon>Pseudonocardiales</taxon>
        <taxon>Pseudonocardiaceae</taxon>
        <taxon>Lentzea</taxon>
    </lineage>
</organism>
<evidence type="ECO:0000313" key="5">
    <source>
        <dbReference type="EMBL" id="ANZ43361.1"/>
    </source>
</evidence>
<accession>A0A1B2I075</accession>
<dbReference type="AlphaFoldDB" id="A0A1B2I075"/>